<reference evidence="2 3" key="1">
    <citation type="journal article" date="2024" name="Infect. Genet. Evol.">
        <title>Characteristics and comparative genome analysis of Yersinia enterocolitica and related species associated with human infections in Switzerland 2019-2023.</title>
        <authorList>
            <person name="Stevens M.J.A."/>
            <person name="Horlbog J.A."/>
            <person name="Diethelm A."/>
            <person name="Stephan R."/>
            <person name="Nuesch-Inderbinen M."/>
        </authorList>
    </citation>
    <scope>NUCLEOTIDE SEQUENCE [LARGE SCALE GENOMIC DNA]</scope>
    <source>
        <strain evidence="2 3">N20-0302</strain>
    </source>
</reference>
<organism evidence="2 3">
    <name type="scientific">Yersinia proxima</name>
    <dbReference type="NCBI Taxonomy" id="2890316"/>
    <lineage>
        <taxon>Bacteria</taxon>
        <taxon>Pseudomonadati</taxon>
        <taxon>Pseudomonadota</taxon>
        <taxon>Gammaproteobacteria</taxon>
        <taxon>Enterobacterales</taxon>
        <taxon>Yersiniaceae</taxon>
        <taxon>Yersinia</taxon>
    </lineage>
</organism>
<dbReference type="EMBL" id="JBBEST010000002">
    <property type="protein sequence ID" value="MFM1346524.1"/>
    <property type="molecule type" value="Genomic_DNA"/>
</dbReference>
<evidence type="ECO:0000256" key="1">
    <source>
        <dbReference type="SAM" id="SignalP"/>
    </source>
</evidence>
<dbReference type="InterPro" id="IPR053731">
    <property type="entry name" value="Fimbrial_Virulence_Factor"/>
</dbReference>
<gene>
    <name evidence="2" type="ORF">WFP14_08130</name>
</gene>
<keyword evidence="1" id="KW-0732">Signal</keyword>
<accession>A0ABW9EWS7</accession>
<protein>
    <submittedName>
        <fullName evidence="2">MyfA/PsaA family fimbrial adhesin</fullName>
    </submittedName>
</protein>
<sequence length="160" mass="17477">MNMKEFVKKPLAIAVLMLTFGGVANMAHANSVVQGQDVSASKEVKQGGAFKVEFTASPDEIISGRQGKDVAAFILKVSDSAEHSGWRLIATGSSKGGYMYDDMGNRLPLHSSSWKWEDADSNWYINNSGNTVIEDHLYLAKGEVVPAGTYHFTGRVEEYL</sequence>
<evidence type="ECO:0000313" key="3">
    <source>
        <dbReference type="Proteomes" id="UP001629523"/>
    </source>
</evidence>
<feature type="chain" id="PRO_5045538605" evidence="1">
    <location>
        <begin position="30"/>
        <end position="160"/>
    </location>
</feature>
<dbReference type="RefSeq" id="WP_408573430.1">
    <property type="nucleotide sequence ID" value="NZ_JBBEST010000002.1"/>
</dbReference>
<proteinExistence type="predicted"/>
<dbReference type="Pfam" id="PF21462">
    <property type="entry name" value="PsaS"/>
    <property type="match status" value="1"/>
</dbReference>
<comment type="caution">
    <text evidence="2">The sequence shown here is derived from an EMBL/GenBank/DDBJ whole genome shotgun (WGS) entry which is preliminary data.</text>
</comment>
<feature type="signal peptide" evidence="1">
    <location>
        <begin position="1"/>
        <end position="29"/>
    </location>
</feature>
<keyword evidence="3" id="KW-1185">Reference proteome</keyword>
<dbReference type="NCBIfam" id="NF037938">
    <property type="entry name" value="Myr_Ysa_major"/>
    <property type="match status" value="1"/>
</dbReference>
<dbReference type="InterPro" id="IPR048725">
    <property type="entry name" value="MyfA_PsaA"/>
</dbReference>
<dbReference type="Proteomes" id="UP001629523">
    <property type="component" value="Unassembled WGS sequence"/>
</dbReference>
<dbReference type="Gene3D" id="2.60.40.3590">
    <property type="match status" value="1"/>
</dbReference>
<name>A0ABW9EWS7_9GAMM</name>
<dbReference type="CDD" id="cd18777">
    <property type="entry name" value="PsaA_MyfA"/>
    <property type="match status" value="1"/>
</dbReference>
<evidence type="ECO:0000313" key="2">
    <source>
        <dbReference type="EMBL" id="MFM1346524.1"/>
    </source>
</evidence>